<dbReference type="InterPro" id="IPR013733">
    <property type="entry name" value="Prot_Arg_deaminase_cen_dom"/>
</dbReference>
<name>A0A8D2NYH4_ZOSLA</name>
<feature type="domain" description="Protein-arginine deiminase C-terminal" evidence="4">
    <location>
        <begin position="275"/>
        <end position="577"/>
    </location>
</feature>
<dbReference type="InterPro" id="IPR038685">
    <property type="entry name" value="PAD_N_sf"/>
</dbReference>
<dbReference type="Pfam" id="PF03068">
    <property type="entry name" value="PAD"/>
    <property type="match status" value="1"/>
</dbReference>
<dbReference type="Proteomes" id="UP000694401">
    <property type="component" value="Unassembled WGS sequence"/>
</dbReference>
<dbReference type="PIRSF" id="PIRSF001247">
    <property type="entry name" value="Protein-arginine_deiminase"/>
    <property type="match status" value="1"/>
</dbReference>
<dbReference type="InterPro" id="IPR013732">
    <property type="entry name" value="PAD_N"/>
</dbReference>
<dbReference type="SUPFAM" id="SSF110083">
    <property type="entry name" value="Peptidylarginine deiminase Pad4, middle domain"/>
    <property type="match status" value="1"/>
</dbReference>
<evidence type="ECO:0000259" key="6">
    <source>
        <dbReference type="Pfam" id="PF08527"/>
    </source>
</evidence>
<evidence type="ECO:0000259" key="5">
    <source>
        <dbReference type="Pfam" id="PF08526"/>
    </source>
</evidence>
<dbReference type="Pfam" id="PF08527">
    <property type="entry name" value="PAD_M"/>
    <property type="match status" value="1"/>
</dbReference>
<dbReference type="FunFam" id="2.60.40.1700:FF:000001">
    <property type="entry name" value="Protein-arginine deiminase type-2"/>
    <property type="match status" value="1"/>
</dbReference>
<keyword evidence="8" id="KW-1185">Reference proteome</keyword>
<evidence type="ECO:0000256" key="3">
    <source>
        <dbReference type="ARBA" id="ARBA00022490"/>
    </source>
</evidence>
<comment type="similarity">
    <text evidence="2">Belongs to the protein arginine deiminase family.</text>
</comment>
<feature type="domain" description="Protein-arginine deiminase (PAD) N-terminal" evidence="5">
    <location>
        <begin position="24"/>
        <end position="104"/>
    </location>
</feature>
<dbReference type="GO" id="GO:0005737">
    <property type="term" value="C:cytoplasm"/>
    <property type="evidence" value="ECO:0007669"/>
    <property type="project" value="UniProtKB-SubCell"/>
</dbReference>
<dbReference type="InterPro" id="IPR004303">
    <property type="entry name" value="PAD"/>
</dbReference>
<dbReference type="GO" id="GO:0005509">
    <property type="term" value="F:calcium ion binding"/>
    <property type="evidence" value="ECO:0007669"/>
    <property type="project" value="InterPro"/>
</dbReference>
<dbReference type="PANTHER" id="PTHR10837:SF11">
    <property type="entry name" value="PROTEIN-ARGININE DEIMINASE TYPE-1"/>
    <property type="match status" value="1"/>
</dbReference>
<dbReference type="PANTHER" id="PTHR10837">
    <property type="entry name" value="PEPTIDYLARGININE DEIMINASE"/>
    <property type="match status" value="1"/>
</dbReference>
<keyword evidence="3" id="KW-0963">Cytoplasm</keyword>
<dbReference type="InterPro" id="IPR013530">
    <property type="entry name" value="PAD_C"/>
</dbReference>
<accession>A0A8D2NYH4</accession>
<dbReference type="SUPFAM" id="SSF49503">
    <property type="entry name" value="Cupredoxins"/>
    <property type="match status" value="1"/>
</dbReference>
<dbReference type="GO" id="GO:0004668">
    <property type="term" value="F:protein-arginine deiminase activity"/>
    <property type="evidence" value="ECO:0007669"/>
    <property type="project" value="InterPro"/>
</dbReference>
<evidence type="ECO:0000256" key="2">
    <source>
        <dbReference type="ARBA" id="ARBA00008166"/>
    </source>
</evidence>
<evidence type="ECO:0000313" key="8">
    <source>
        <dbReference type="Proteomes" id="UP000694401"/>
    </source>
</evidence>
<dbReference type="GO" id="GO:0005634">
    <property type="term" value="C:nucleus"/>
    <property type="evidence" value="ECO:0007669"/>
    <property type="project" value="TreeGrafter"/>
</dbReference>
<dbReference type="Pfam" id="PF08526">
    <property type="entry name" value="PAD_N"/>
    <property type="match status" value="1"/>
</dbReference>
<dbReference type="Gene3D" id="2.60.40.1860">
    <property type="entry name" value="Protein-arginine deiminase, N-terminal domain"/>
    <property type="match status" value="1"/>
</dbReference>
<sequence length="621" mass="67576">VPQQRIYPKFPLSLPIPGAELCPLAVPSSAPPGAASFHAQGTPGVQLWVLSQARSVKLPSSVGRWILGSLPPGSVPALSLLQVRISYFREASGVPVGRAVLYLTCVEVSLDADINRSGAVSRTLLDKASWTWGPDGHGAVLLVNCDRDDPDAEGLDNEDSAVRSYNDLKDMSQLVLRTRGPRAIFAGHRLLLHVDFGDADKIRVFYGGSGEELEKFKHVLGGSKLAYTVRPGRHCHESVFYVEGLAFPDVAFPGLVSLHVTLLESPEKGPLESPIFTDSVVFRVAPWIMTPNTQQPLEVFVCSVDDNEGFVAAVGALAERAQCPLTVCPAPQNRQDRWIQDEVEFGYVQAPHKTFPVVFDSPRDRGLKDFPVRSILGPDFGYVARQAPEGASSLDSFGNLEVSPPVTVQGKEYPLGRILIGSSFPRVGGRRMAKAVRDFLVAQKVQAPVELFSDWLHVGHVDEFLSFVPAPDRKGFRLLLASPSACYQLLREKQEEGYGEAAMFQGLDRVPKPTINEILANEELRKFNDYAQSCISWNRDILKRSLGLAEPDILDIPQLFQGDAAAGAVAFFPDMVAIGAGISRGWDRGWDFPGMGSGLGCPRDGIGAGMSPGWDRGWDVP</sequence>
<feature type="domain" description="Protein-arginine deiminase (PAD) central" evidence="6">
    <location>
        <begin position="106"/>
        <end position="264"/>
    </location>
</feature>
<dbReference type="InterPro" id="IPR036556">
    <property type="entry name" value="PAD_central_sf"/>
</dbReference>
<dbReference type="Gene3D" id="3.75.10.10">
    <property type="entry name" value="L-arginine/glycine Amidinotransferase, Chain A"/>
    <property type="match status" value="1"/>
</dbReference>
<comment type="subcellular location">
    <subcellularLocation>
        <location evidence="1">Cytoplasm</location>
    </subcellularLocation>
</comment>
<dbReference type="Ensembl" id="ENSZLMT00000004690.1">
    <property type="protein sequence ID" value="ENSZLMP00000004533.1"/>
    <property type="gene ID" value="ENSZLMG00000003221.1"/>
</dbReference>
<dbReference type="SUPFAM" id="SSF55909">
    <property type="entry name" value="Pentein"/>
    <property type="match status" value="1"/>
</dbReference>
<evidence type="ECO:0000313" key="7">
    <source>
        <dbReference type="Ensembl" id="ENSZLMP00000004533.1"/>
    </source>
</evidence>
<protein>
    <recommendedName>
        <fullName evidence="9">Protein-arginine deiminase</fullName>
    </recommendedName>
</protein>
<proteinExistence type="inferred from homology"/>
<organism evidence="7 8">
    <name type="scientific">Zosterops lateralis melanops</name>
    <dbReference type="NCBI Taxonomy" id="1220523"/>
    <lineage>
        <taxon>Eukaryota</taxon>
        <taxon>Metazoa</taxon>
        <taxon>Chordata</taxon>
        <taxon>Craniata</taxon>
        <taxon>Vertebrata</taxon>
        <taxon>Euteleostomi</taxon>
        <taxon>Archelosauria</taxon>
        <taxon>Archosauria</taxon>
        <taxon>Dinosauria</taxon>
        <taxon>Saurischia</taxon>
        <taxon>Theropoda</taxon>
        <taxon>Coelurosauria</taxon>
        <taxon>Aves</taxon>
        <taxon>Neognathae</taxon>
        <taxon>Neoaves</taxon>
        <taxon>Telluraves</taxon>
        <taxon>Australaves</taxon>
        <taxon>Passeriformes</taxon>
        <taxon>Sylvioidea</taxon>
        <taxon>Zosteropidae</taxon>
        <taxon>Zosterops</taxon>
    </lineage>
</organism>
<reference evidence="7" key="1">
    <citation type="submission" date="2025-08" db="UniProtKB">
        <authorList>
            <consortium name="Ensembl"/>
        </authorList>
    </citation>
    <scope>IDENTIFICATION</scope>
</reference>
<evidence type="ECO:0008006" key="9">
    <source>
        <dbReference type="Google" id="ProtNLM"/>
    </source>
</evidence>
<dbReference type="InterPro" id="IPR008972">
    <property type="entry name" value="Cupredoxin"/>
</dbReference>
<evidence type="ECO:0000256" key="1">
    <source>
        <dbReference type="ARBA" id="ARBA00004496"/>
    </source>
</evidence>
<dbReference type="AlphaFoldDB" id="A0A8D2NYH4"/>
<evidence type="ECO:0000259" key="4">
    <source>
        <dbReference type="Pfam" id="PF03068"/>
    </source>
</evidence>
<dbReference type="Gene3D" id="2.60.40.1700">
    <property type="entry name" value="Protein-arginine deiminase, central domain"/>
    <property type="match status" value="1"/>
</dbReference>
<reference evidence="7" key="2">
    <citation type="submission" date="2025-09" db="UniProtKB">
        <authorList>
            <consortium name="Ensembl"/>
        </authorList>
    </citation>
    <scope>IDENTIFICATION</scope>
</reference>